<evidence type="ECO:0000256" key="1">
    <source>
        <dbReference type="ARBA" id="ARBA00010528"/>
    </source>
</evidence>
<evidence type="ECO:0000313" key="7">
    <source>
        <dbReference type="EMBL" id="QKG80848.1"/>
    </source>
</evidence>
<protein>
    <recommendedName>
        <fullName evidence="4 5">Large ribosomal subunit protein uL4</fullName>
    </recommendedName>
</protein>
<keyword evidence="2 5" id="KW-0689">Ribosomal protein</keyword>
<evidence type="ECO:0000256" key="4">
    <source>
        <dbReference type="ARBA" id="ARBA00035244"/>
    </source>
</evidence>
<gene>
    <name evidence="5 7" type="primary">rplD</name>
    <name evidence="7" type="ORF">FHG85_11425</name>
</gene>
<dbReference type="InterPro" id="IPR023574">
    <property type="entry name" value="Ribosomal_uL4_dom_sf"/>
</dbReference>
<dbReference type="GO" id="GO:0019843">
    <property type="term" value="F:rRNA binding"/>
    <property type="evidence" value="ECO:0007669"/>
    <property type="project" value="UniProtKB-UniRule"/>
</dbReference>
<keyword evidence="5" id="KW-0699">rRNA-binding</keyword>
<dbReference type="Gene3D" id="3.40.1370.10">
    <property type="match status" value="1"/>
</dbReference>
<dbReference type="RefSeq" id="WP_173076008.1">
    <property type="nucleotide sequence ID" value="NZ_CP041345.1"/>
</dbReference>
<evidence type="ECO:0000256" key="6">
    <source>
        <dbReference type="SAM" id="MobiDB-lite"/>
    </source>
</evidence>
<dbReference type="EMBL" id="CP041345">
    <property type="protein sequence ID" value="QKG80848.1"/>
    <property type="molecule type" value="Genomic_DNA"/>
</dbReference>
<sequence>MEVKVLNISGQETGKTIQLDDSIFGIEPNDHAIYLDVKQILANRRQGTHKAKQRNEVSGSTRKLKRQKGTGTARAGSIKSPLFRGGGRVFGPVPRDYSFKLNKKVKQLARKSALAYKAKEDSLIVVEDFNIETPKTKEFINICKNLNLADKKALFLLGEPNKNIYLSSRNLQKQSAVCASNINTYDLVNANVLVLTESSVDVLNKMFKVS</sequence>
<keyword evidence="3 5" id="KW-0687">Ribonucleoprotein</keyword>
<dbReference type="GO" id="GO:0005840">
    <property type="term" value="C:ribosome"/>
    <property type="evidence" value="ECO:0007669"/>
    <property type="project" value="UniProtKB-KW"/>
</dbReference>
<keyword evidence="8" id="KW-1185">Reference proteome</keyword>
<comment type="subunit">
    <text evidence="5">Part of the 50S ribosomal subunit.</text>
</comment>
<dbReference type="SUPFAM" id="SSF52166">
    <property type="entry name" value="Ribosomal protein L4"/>
    <property type="match status" value="1"/>
</dbReference>
<dbReference type="NCBIfam" id="TIGR03953">
    <property type="entry name" value="rplD_bact"/>
    <property type="match status" value="1"/>
</dbReference>
<dbReference type="PANTHER" id="PTHR10746">
    <property type="entry name" value="50S RIBOSOMAL PROTEIN L4"/>
    <property type="match status" value="1"/>
</dbReference>
<evidence type="ECO:0000256" key="5">
    <source>
        <dbReference type="HAMAP-Rule" id="MF_01328"/>
    </source>
</evidence>
<dbReference type="InterPro" id="IPR013005">
    <property type="entry name" value="Ribosomal_uL4-like"/>
</dbReference>
<feature type="region of interest" description="Disordered" evidence="6">
    <location>
        <begin position="45"/>
        <end position="80"/>
    </location>
</feature>
<comment type="function">
    <text evidence="5">Forms part of the polypeptide exit tunnel.</text>
</comment>
<dbReference type="PANTHER" id="PTHR10746:SF6">
    <property type="entry name" value="LARGE RIBOSOMAL SUBUNIT PROTEIN UL4M"/>
    <property type="match status" value="1"/>
</dbReference>
<dbReference type="GO" id="GO:0003735">
    <property type="term" value="F:structural constituent of ribosome"/>
    <property type="evidence" value="ECO:0007669"/>
    <property type="project" value="InterPro"/>
</dbReference>
<dbReference type="AlphaFoldDB" id="A0A7D3XWL6"/>
<evidence type="ECO:0000256" key="3">
    <source>
        <dbReference type="ARBA" id="ARBA00023274"/>
    </source>
</evidence>
<dbReference type="KEGG" id="ttz:FHG85_11425"/>
<name>A0A7D3XWL6_9BACT</name>
<comment type="similarity">
    <text evidence="1 5">Belongs to the universal ribosomal protein uL4 family.</text>
</comment>
<reference evidence="7 8" key="1">
    <citation type="submission" date="2019-07" db="EMBL/GenBank/DDBJ databases">
        <title>Thalassofilum flectens gen. nov., sp. nov., a novel moderate thermophilic anaerobe from a shallow sea hot spring in Kunashir Island (Russia), representing a new family in the order Bacteroidales, and proposal of Thalassofilacea fam. nov.</title>
        <authorList>
            <person name="Kochetkova T.V."/>
            <person name="Podosokorskaya O.A."/>
            <person name="Novikov A."/>
            <person name="Elcheninov A.G."/>
            <person name="Toshchakov S.V."/>
            <person name="Kublanov I.V."/>
        </authorList>
    </citation>
    <scope>NUCLEOTIDE SEQUENCE [LARGE SCALE GENOMIC DNA]</scope>
    <source>
        <strain evidence="7 8">38-H</strain>
    </source>
</reference>
<comment type="function">
    <text evidence="5">One of the primary rRNA binding proteins, this protein initially binds near the 5'-end of the 23S rRNA. It is important during the early stages of 50S assembly. It makes multiple contacts with different domains of the 23S rRNA in the assembled 50S subunit and ribosome.</text>
</comment>
<evidence type="ECO:0000313" key="8">
    <source>
        <dbReference type="Proteomes" id="UP000500961"/>
    </source>
</evidence>
<keyword evidence="5" id="KW-0694">RNA-binding</keyword>
<dbReference type="Proteomes" id="UP000500961">
    <property type="component" value="Chromosome"/>
</dbReference>
<dbReference type="GO" id="GO:0006412">
    <property type="term" value="P:translation"/>
    <property type="evidence" value="ECO:0007669"/>
    <property type="project" value="UniProtKB-UniRule"/>
</dbReference>
<accession>A0A7D3XWL6</accession>
<evidence type="ECO:0000256" key="2">
    <source>
        <dbReference type="ARBA" id="ARBA00022980"/>
    </source>
</evidence>
<dbReference type="InterPro" id="IPR002136">
    <property type="entry name" value="Ribosomal_uL4"/>
</dbReference>
<dbReference type="HAMAP" id="MF_01328_B">
    <property type="entry name" value="Ribosomal_uL4_B"/>
    <property type="match status" value="1"/>
</dbReference>
<dbReference type="GO" id="GO:1990904">
    <property type="term" value="C:ribonucleoprotein complex"/>
    <property type="evidence" value="ECO:0007669"/>
    <property type="project" value="UniProtKB-KW"/>
</dbReference>
<proteinExistence type="inferred from homology"/>
<organism evidence="7 8">
    <name type="scientific">Tenuifilum thalassicum</name>
    <dbReference type="NCBI Taxonomy" id="2590900"/>
    <lineage>
        <taxon>Bacteria</taxon>
        <taxon>Pseudomonadati</taxon>
        <taxon>Bacteroidota</taxon>
        <taxon>Bacteroidia</taxon>
        <taxon>Bacteroidales</taxon>
        <taxon>Tenuifilaceae</taxon>
        <taxon>Tenuifilum</taxon>
    </lineage>
</organism>
<dbReference type="Pfam" id="PF00573">
    <property type="entry name" value="Ribosomal_L4"/>
    <property type="match status" value="1"/>
</dbReference>